<proteinExistence type="predicted"/>
<evidence type="ECO:0000256" key="1">
    <source>
        <dbReference type="ARBA" id="ARBA00022679"/>
    </source>
</evidence>
<dbReference type="PANTHER" id="PTHR13947:SF37">
    <property type="entry name" value="LD18367P"/>
    <property type="match status" value="1"/>
</dbReference>
<dbReference type="Proteomes" id="UP001597318">
    <property type="component" value="Unassembled WGS sequence"/>
</dbReference>
<accession>A0ABW5C0G5</accession>
<keyword evidence="4" id="KW-1185">Reference proteome</keyword>
<evidence type="ECO:0000313" key="4">
    <source>
        <dbReference type="Proteomes" id="UP001597318"/>
    </source>
</evidence>
<evidence type="ECO:0000259" key="2">
    <source>
        <dbReference type="PROSITE" id="PS51186"/>
    </source>
</evidence>
<dbReference type="InterPro" id="IPR000182">
    <property type="entry name" value="GNAT_dom"/>
</dbReference>
<dbReference type="Gene3D" id="3.40.630.30">
    <property type="match status" value="1"/>
</dbReference>
<dbReference type="InterPro" id="IPR016181">
    <property type="entry name" value="Acyl_CoA_acyltransferase"/>
</dbReference>
<dbReference type="RefSeq" id="WP_247340566.1">
    <property type="nucleotide sequence ID" value="NZ_CP095550.1"/>
</dbReference>
<feature type="domain" description="N-acetyltransferase" evidence="2">
    <location>
        <begin position="7"/>
        <end position="171"/>
    </location>
</feature>
<dbReference type="EC" id="2.3.-.-" evidence="3"/>
<dbReference type="GO" id="GO:0016746">
    <property type="term" value="F:acyltransferase activity"/>
    <property type="evidence" value="ECO:0007669"/>
    <property type="project" value="UniProtKB-KW"/>
</dbReference>
<dbReference type="SUPFAM" id="SSF55729">
    <property type="entry name" value="Acyl-CoA N-acyltransferases (Nat)"/>
    <property type="match status" value="1"/>
</dbReference>
<gene>
    <name evidence="3" type="ORF">ACFSKK_18775</name>
</gene>
<dbReference type="InterPro" id="IPR050769">
    <property type="entry name" value="NAT_camello-type"/>
</dbReference>
<organism evidence="3 4">
    <name type="scientific">Metabacillus endolithicus</name>
    <dbReference type="NCBI Taxonomy" id="1535204"/>
    <lineage>
        <taxon>Bacteria</taxon>
        <taxon>Bacillati</taxon>
        <taxon>Bacillota</taxon>
        <taxon>Bacilli</taxon>
        <taxon>Bacillales</taxon>
        <taxon>Bacillaceae</taxon>
        <taxon>Metabacillus</taxon>
    </lineage>
</organism>
<dbReference type="PROSITE" id="PS51186">
    <property type="entry name" value="GNAT"/>
    <property type="match status" value="1"/>
</dbReference>
<keyword evidence="3" id="KW-0012">Acyltransferase</keyword>
<protein>
    <submittedName>
        <fullName evidence="3">GNAT family N-acetyltransferase</fullName>
        <ecNumber evidence="3">2.3.-.-</ecNumber>
    </submittedName>
</protein>
<dbReference type="Pfam" id="PF00583">
    <property type="entry name" value="Acetyltransf_1"/>
    <property type="match status" value="1"/>
</dbReference>
<dbReference type="CDD" id="cd04301">
    <property type="entry name" value="NAT_SF"/>
    <property type="match status" value="1"/>
</dbReference>
<reference evidence="4" key="1">
    <citation type="journal article" date="2019" name="Int. J. Syst. Evol. Microbiol.">
        <title>The Global Catalogue of Microorganisms (GCM) 10K type strain sequencing project: providing services to taxonomists for standard genome sequencing and annotation.</title>
        <authorList>
            <consortium name="The Broad Institute Genomics Platform"/>
            <consortium name="The Broad Institute Genome Sequencing Center for Infectious Disease"/>
            <person name="Wu L."/>
            <person name="Ma J."/>
        </authorList>
    </citation>
    <scope>NUCLEOTIDE SEQUENCE [LARGE SCALE GENOMIC DNA]</scope>
    <source>
        <strain evidence="4">CGMCC 1.15474</strain>
    </source>
</reference>
<evidence type="ECO:0000313" key="3">
    <source>
        <dbReference type="EMBL" id="MFD2215733.1"/>
    </source>
</evidence>
<comment type="caution">
    <text evidence="3">The sequence shown here is derived from an EMBL/GenBank/DDBJ whole genome shotgun (WGS) entry which is preliminary data.</text>
</comment>
<sequence>MNKNPIYKINKLQEGDYSLVIDFVMKMRKELFPMLDHEKLPQDLLHFENYYIQPNHAAFFTVVAEDGNIIGSIGVIPYDGRFHQLNETCPLVKTAEVVKCYIDPNYRRFGIGTELSKIATSFSCDAGYHSLYLHTHPFLPGAIPFWKSQGYKEILAEDDPVWQTLHMVKTL</sequence>
<name>A0ABW5C0G5_9BACI</name>
<keyword evidence="1 3" id="KW-0808">Transferase</keyword>
<dbReference type="PANTHER" id="PTHR13947">
    <property type="entry name" value="GNAT FAMILY N-ACETYLTRANSFERASE"/>
    <property type="match status" value="1"/>
</dbReference>
<dbReference type="EMBL" id="JBHUIK010000004">
    <property type="protein sequence ID" value="MFD2215733.1"/>
    <property type="molecule type" value="Genomic_DNA"/>
</dbReference>